<dbReference type="SUPFAM" id="SSF46767">
    <property type="entry name" value="Methylated DNA-protein cysteine methyltransferase, C-terminal domain"/>
    <property type="match status" value="1"/>
</dbReference>
<dbReference type="InterPro" id="IPR036217">
    <property type="entry name" value="MethylDNA_cys_MeTrfase_DNAb"/>
</dbReference>
<evidence type="ECO:0000313" key="5">
    <source>
        <dbReference type="Proteomes" id="UP000610303"/>
    </source>
</evidence>
<proteinExistence type="predicted"/>
<dbReference type="Proteomes" id="UP000610303">
    <property type="component" value="Unassembled WGS sequence"/>
</dbReference>
<feature type="compositionally biased region" description="Gly residues" evidence="2">
    <location>
        <begin position="1"/>
        <end position="10"/>
    </location>
</feature>
<feature type="compositionally biased region" description="Low complexity" evidence="2">
    <location>
        <begin position="11"/>
        <end position="30"/>
    </location>
</feature>
<dbReference type="GO" id="GO:0006281">
    <property type="term" value="P:DNA repair"/>
    <property type="evidence" value="ECO:0007669"/>
    <property type="project" value="InterPro"/>
</dbReference>
<dbReference type="CDD" id="cd06445">
    <property type="entry name" value="ATase"/>
    <property type="match status" value="1"/>
</dbReference>
<feature type="region of interest" description="Disordered" evidence="2">
    <location>
        <begin position="1"/>
        <end position="38"/>
    </location>
</feature>
<dbReference type="PANTHER" id="PTHR42942:SF1">
    <property type="entry name" value="ALKYLTRANSFERASE-LIKE PROTEIN 1"/>
    <property type="match status" value="1"/>
</dbReference>
<dbReference type="InterPro" id="IPR052520">
    <property type="entry name" value="ATL_DNA_repair"/>
</dbReference>
<comment type="caution">
    <text evidence="4">The sequence shown here is derived from an EMBL/GenBank/DDBJ whole genome shotgun (WGS) entry which is preliminary data.</text>
</comment>
<protein>
    <recommendedName>
        <fullName evidence="3">Methylated-DNA-[protein]-cysteine S-methyltransferase DNA binding domain-containing protein</fullName>
    </recommendedName>
</protein>
<reference evidence="4" key="2">
    <citation type="submission" date="2020-09" db="EMBL/GenBank/DDBJ databases">
        <authorList>
            <person name="Sun Q."/>
            <person name="Ohkuma M."/>
        </authorList>
    </citation>
    <scope>NUCLEOTIDE SEQUENCE</scope>
    <source>
        <strain evidence="4">JCM 3346</strain>
    </source>
</reference>
<feature type="domain" description="Methylated-DNA-[protein]-cysteine S-methyltransferase DNA binding" evidence="3">
    <location>
        <begin position="45"/>
        <end position="117"/>
    </location>
</feature>
<dbReference type="GO" id="GO:0003824">
    <property type="term" value="F:catalytic activity"/>
    <property type="evidence" value="ECO:0007669"/>
    <property type="project" value="InterPro"/>
</dbReference>
<evidence type="ECO:0000256" key="1">
    <source>
        <dbReference type="ARBA" id="ARBA00022763"/>
    </source>
</evidence>
<accession>A0A918CAU4</accession>
<keyword evidence="1" id="KW-0227">DNA damage</keyword>
<dbReference type="Pfam" id="PF01035">
    <property type="entry name" value="DNA_binding_1"/>
    <property type="match status" value="1"/>
</dbReference>
<dbReference type="InterPro" id="IPR014048">
    <property type="entry name" value="MethylDNA_cys_MeTrfase_DNA-bd"/>
</dbReference>
<evidence type="ECO:0000256" key="2">
    <source>
        <dbReference type="SAM" id="MobiDB-lite"/>
    </source>
</evidence>
<dbReference type="InterPro" id="IPR036388">
    <property type="entry name" value="WH-like_DNA-bd_sf"/>
</dbReference>
<dbReference type="PANTHER" id="PTHR42942">
    <property type="entry name" value="6-O-METHYLGUANINE DNA METHYLTRANSFERASE"/>
    <property type="match status" value="1"/>
</dbReference>
<dbReference type="Gene3D" id="1.10.10.10">
    <property type="entry name" value="Winged helix-like DNA-binding domain superfamily/Winged helix DNA-binding domain"/>
    <property type="match status" value="1"/>
</dbReference>
<organism evidence="4 5">
    <name type="scientific">Agromyces mediolanus</name>
    <name type="common">Corynebacterium mediolanum</name>
    <dbReference type="NCBI Taxonomy" id="41986"/>
    <lineage>
        <taxon>Bacteria</taxon>
        <taxon>Bacillati</taxon>
        <taxon>Actinomycetota</taxon>
        <taxon>Actinomycetes</taxon>
        <taxon>Micrococcales</taxon>
        <taxon>Microbacteriaceae</taxon>
        <taxon>Agromyces</taxon>
    </lineage>
</organism>
<reference evidence="4" key="1">
    <citation type="journal article" date="2014" name="Int. J. Syst. Evol. Microbiol.">
        <title>Complete genome sequence of Corynebacterium casei LMG S-19264T (=DSM 44701T), isolated from a smear-ripened cheese.</title>
        <authorList>
            <consortium name="US DOE Joint Genome Institute (JGI-PGF)"/>
            <person name="Walter F."/>
            <person name="Albersmeier A."/>
            <person name="Kalinowski J."/>
            <person name="Ruckert C."/>
        </authorList>
    </citation>
    <scope>NUCLEOTIDE SEQUENCE</scope>
    <source>
        <strain evidence="4">JCM 3346</strain>
    </source>
</reference>
<name>A0A918CAU4_AGRME</name>
<evidence type="ECO:0000313" key="4">
    <source>
        <dbReference type="EMBL" id="GGR15908.1"/>
    </source>
</evidence>
<gene>
    <name evidence="4" type="ORF">GCM10010196_05790</name>
</gene>
<sequence length="141" mass="14174">MPRTGTGPGGARAMRSRAAGAGAASADSAGTRPATAGSGEPFGSFADAVLAVVADIPSGYVATYGDVAAILGTRGARAVGRVMALSGGTVPWWRVIRAGGHPPSGHGAEARAHYEREGTPLIAVESQDGYRVDLAACRWRG</sequence>
<dbReference type="AlphaFoldDB" id="A0A918CAU4"/>
<evidence type="ECO:0000259" key="3">
    <source>
        <dbReference type="Pfam" id="PF01035"/>
    </source>
</evidence>
<keyword evidence="5" id="KW-1185">Reference proteome</keyword>
<dbReference type="EMBL" id="BMRJ01000001">
    <property type="protein sequence ID" value="GGR15908.1"/>
    <property type="molecule type" value="Genomic_DNA"/>
</dbReference>